<protein>
    <recommendedName>
        <fullName evidence="6">GDT1 family protein</fullName>
    </recommendedName>
</protein>
<dbReference type="Proteomes" id="UP000242886">
    <property type="component" value="Chromosome SDENCHOL"/>
</dbReference>
<keyword evidence="4 6" id="KW-1133">Transmembrane helix</keyword>
<feature type="transmembrane region" description="Helical" evidence="6">
    <location>
        <begin position="38"/>
        <end position="60"/>
    </location>
</feature>
<keyword evidence="8" id="KW-1185">Reference proteome</keyword>
<name>A0A7Z7HS90_9PROT</name>
<dbReference type="InterPro" id="IPR001727">
    <property type="entry name" value="GDT1-like"/>
</dbReference>
<dbReference type="PANTHER" id="PTHR12608:SF1">
    <property type="entry name" value="TRANSMEMBRANE PROTEIN 165"/>
    <property type="match status" value="1"/>
</dbReference>
<evidence type="ECO:0000256" key="1">
    <source>
        <dbReference type="ARBA" id="ARBA00004141"/>
    </source>
</evidence>
<dbReference type="EMBL" id="LT837803">
    <property type="protein sequence ID" value="SMB24580.1"/>
    <property type="molecule type" value="Genomic_DNA"/>
</dbReference>
<evidence type="ECO:0000256" key="6">
    <source>
        <dbReference type="RuleBase" id="RU365102"/>
    </source>
</evidence>
<reference evidence="7" key="1">
    <citation type="submission" date="2017-03" db="EMBL/GenBank/DDBJ databases">
        <authorList>
            <consortium name="AG Boll"/>
        </authorList>
    </citation>
    <scope>NUCLEOTIDE SEQUENCE [LARGE SCALE GENOMIC DNA]</scope>
    <source>
        <strain evidence="7">Chol</strain>
    </source>
</reference>
<dbReference type="RefSeq" id="WP_154716320.1">
    <property type="nucleotide sequence ID" value="NZ_LT837803.1"/>
</dbReference>
<keyword evidence="3 6" id="KW-0812">Transmembrane</keyword>
<keyword evidence="5 6" id="KW-0472">Membrane</keyword>
<organism evidence="7 8">
    <name type="scientific">Sterolibacterium denitrificans</name>
    <dbReference type="NCBI Taxonomy" id="157592"/>
    <lineage>
        <taxon>Bacteria</taxon>
        <taxon>Pseudomonadati</taxon>
        <taxon>Pseudomonadota</taxon>
        <taxon>Betaproteobacteria</taxon>
        <taxon>Nitrosomonadales</taxon>
        <taxon>Sterolibacteriaceae</taxon>
        <taxon>Sterolibacterium</taxon>
    </lineage>
</organism>
<evidence type="ECO:0000313" key="8">
    <source>
        <dbReference type="Proteomes" id="UP000242886"/>
    </source>
</evidence>
<evidence type="ECO:0000256" key="2">
    <source>
        <dbReference type="ARBA" id="ARBA00009190"/>
    </source>
</evidence>
<evidence type="ECO:0000256" key="4">
    <source>
        <dbReference type="ARBA" id="ARBA00022989"/>
    </source>
</evidence>
<dbReference type="GO" id="GO:0046873">
    <property type="term" value="F:metal ion transmembrane transporter activity"/>
    <property type="evidence" value="ECO:0007669"/>
    <property type="project" value="InterPro"/>
</dbReference>
<accession>A0A7Z7HS90</accession>
<dbReference type="PANTHER" id="PTHR12608">
    <property type="entry name" value="TRANSMEMBRANE PROTEIN HTP-1 RELATED"/>
    <property type="match status" value="1"/>
</dbReference>
<gene>
    <name evidence="7" type="ORF">SDENCHOL_11095</name>
</gene>
<comment type="caution">
    <text evidence="6">Lacks conserved residue(s) required for the propagation of feature annotation.</text>
</comment>
<evidence type="ECO:0000313" key="7">
    <source>
        <dbReference type="EMBL" id="SMB24580.1"/>
    </source>
</evidence>
<dbReference type="GO" id="GO:0016020">
    <property type="term" value="C:membrane"/>
    <property type="evidence" value="ECO:0007669"/>
    <property type="project" value="UniProtKB-SubCell"/>
</dbReference>
<proteinExistence type="inferred from homology"/>
<dbReference type="Pfam" id="PF01169">
    <property type="entry name" value="GDT1"/>
    <property type="match status" value="2"/>
</dbReference>
<feature type="transmembrane region" description="Helical" evidence="6">
    <location>
        <begin position="164"/>
        <end position="183"/>
    </location>
</feature>
<feature type="transmembrane region" description="Helical" evidence="6">
    <location>
        <begin position="67"/>
        <end position="85"/>
    </location>
</feature>
<comment type="subcellular location">
    <subcellularLocation>
        <location evidence="1 6">Membrane</location>
        <topology evidence="1 6">Multi-pass membrane protein</topology>
    </subcellularLocation>
</comment>
<sequence length="189" mass="19885">MEALLISTLLVTLAEIGDKTQLLAFVLAARLRKPGAIIGGMFLATIANHAFAASLGVWLTSIITPDWLSWIMGGVFIACGLWVLLPDSLDGTPRMHPAGAFVTALFAFFIAEMGDKTQIATVSLAARFDALYAVLLGTTLGMMIANIPAVLLGEKLAQRLPLKTIRIVAAMAFIATGLLTLFAPAGMAA</sequence>
<feature type="transmembrane region" description="Helical" evidence="6">
    <location>
        <begin position="130"/>
        <end position="152"/>
    </location>
</feature>
<dbReference type="AlphaFoldDB" id="A0A7Z7HS90"/>
<evidence type="ECO:0000256" key="3">
    <source>
        <dbReference type="ARBA" id="ARBA00022692"/>
    </source>
</evidence>
<comment type="similarity">
    <text evidence="2 6">Belongs to the GDT1 family.</text>
</comment>
<evidence type="ECO:0000256" key="5">
    <source>
        <dbReference type="ARBA" id="ARBA00023136"/>
    </source>
</evidence>